<protein>
    <submittedName>
        <fullName evidence="1">Uncharacterized protein</fullName>
    </submittedName>
</protein>
<dbReference type="AlphaFoldDB" id="A0A0J1HF53"/>
<name>A0A0J1HF53_9GAMM</name>
<dbReference type="Proteomes" id="UP000035909">
    <property type="component" value="Unassembled WGS sequence"/>
</dbReference>
<comment type="caution">
    <text evidence="1">The sequence shown here is derived from an EMBL/GenBank/DDBJ whole genome shotgun (WGS) entry which is preliminary data.</text>
</comment>
<evidence type="ECO:0000313" key="1">
    <source>
        <dbReference type="EMBL" id="KLV10238.1"/>
    </source>
</evidence>
<gene>
    <name evidence="1" type="ORF">ABT57_06600</name>
</gene>
<proteinExistence type="predicted"/>
<accession>A0A0J1HF53</accession>
<dbReference type="RefSeq" id="WP_047884401.1">
    <property type="nucleotide sequence ID" value="NZ_LDOU01000006.1"/>
</dbReference>
<dbReference type="STRING" id="320778.ABT57_06600"/>
<dbReference type="EMBL" id="LDOU01000006">
    <property type="protein sequence ID" value="KLV10238.1"/>
    <property type="molecule type" value="Genomic_DNA"/>
</dbReference>
<sequence length="102" mass="11318">MEIGSRVIGLYRPVKKEGVRHWETIGFGTFIGEQVPHSEAAGMVTRMRRDANETTYAFAMDDGVVVFDTELAFYPAGSEHTFGLSERLIPISIKDIRAKAVA</sequence>
<keyword evidence="2" id="KW-1185">Reference proteome</keyword>
<reference evidence="1 2" key="1">
    <citation type="submission" date="2015-05" db="EMBL/GenBank/DDBJ databases">
        <title>Photobacterium galathea sp. nov.</title>
        <authorList>
            <person name="Machado H."/>
            <person name="Gram L."/>
        </authorList>
    </citation>
    <scope>NUCLEOTIDE SEQUENCE [LARGE SCALE GENOMIC DNA]</scope>
    <source>
        <strain evidence="1 2">DSM 22954</strain>
    </source>
</reference>
<organism evidence="1 2">
    <name type="scientific">Photobacterium ganghwense</name>
    <dbReference type="NCBI Taxonomy" id="320778"/>
    <lineage>
        <taxon>Bacteria</taxon>
        <taxon>Pseudomonadati</taxon>
        <taxon>Pseudomonadota</taxon>
        <taxon>Gammaproteobacteria</taxon>
        <taxon>Vibrionales</taxon>
        <taxon>Vibrionaceae</taxon>
        <taxon>Photobacterium</taxon>
    </lineage>
</organism>
<evidence type="ECO:0000313" key="2">
    <source>
        <dbReference type="Proteomes" id="UP000035909"/>
    </source>
</evidence>
<dbReference type="PATRIC" id="fig|320778.3.peg.1420"/>